<name>A0A857N380_9HYME</name>
<accession>A0A857N380</accession>
<dbReference type="EMBL" id="MK674449">
    <property type="protein sequence ID" value="QHN69081.1"/>
    <property type="molecule type" value="mRNA"/>
</dbReference>
<sequence length="124" mass="14213">MKSCLILFFLLVTTVMAIEKYSSRYDDVDVGRILANNRVLTAYIRCMLDEGSCTAEGRELKKTLPDALATGCSKCNEKQKVMAQKVIDHIQKKMPTDWNRLIVKYDPQGEYKKRYDTLQAAKNI</sequence>
<dbReference type="SUPFAM" id="SSF100910">
    <property type="entry name" value="Chemosensory protein Csp2"/>
    <property type="match status" value="1"/>
</dbReference>
<dbReference type="Pfam" id="PF03392">
    <property type="entry name" value="OS-D"/>
    <property type="match status" value="1"/>
</dbReference>
<dbReference type="PANTHER" id="PTHR11257:SF13">
    <property type="entry name" value="GEO07322P1"/>
    <property type="match status" value="1"/>
</dbReference>
<evidence type="ECO:0000313" key="2">
    <source>
        <dbReference type="EMBL" id="QHN69081.1"/>
    </source>
</evidence>
<dbReference type="InterPro" id="IPR036682">
    <property type="entry name" value="OS_D_A10/PebIII_sf"/>
</dbReference>
<dbReference type="InterPro" id="IPR005055">
    <property type="entry name" value="A10/PebIII"/>
</dbReference>
<protein>
    <submittedName>
        <fullName evidence="2">Chemosensory protein 2</fullName>
    </submittedName>
</protein>
<dbReference type="PANTHER" id="PTHR11257">
    <property type="entry name" value="CHEMOSENSORY PROTEIN-RELATED"/>
    <property type="match status" value="1"/>
</dbReference>
<dbReference type="AlphaFoldDB" id="A0A857N380"/>
<feature type="chain" id="PRO_5032567493" evidence="1">
    <location>
        <begin position="18"/>
        <end position="124"/>
    </location>
</feature>
<proteinExistence type="evidence at transcript level"/>
<keyword evidence="1" id="KW-0732">Signal</keyword>
<feature type="signal peptide" evidence="1">
    <location>
        <begin position="1"/>
        <end position="17"/>
    </location>
</feature>
<reference evidence="2" key="1">
    <citation type="submission" date="2019-03" db="EMBL/GenBank/DDBJ databases">
        <authorList>
            <person name="Guo B."/>
            <person name="Lu P."/>
        </authorList>
    </citation>
    <scope>NUCLEOTIDE SEQUENCE</scope>
</reference>
<organism evidence="2">
    <name type="scientific">Sirex nitobei</name>
    <dbReference type="NCBI Taxonomy" id="1602346"/>
    <lineage>
        <taxon>Eukaryota</taxon>
        <taxon>Metazoa</taxon>
        <taxon>Ecdysozoa</taxon>
        <taxon>Arthropoda</taxon>
        <taxon>Hexapoda</taxon>
        <taxon>Insecta</taxon>
        <taxon>Pterygota</taxon>
        <taxon>Neoptera</taxon>
        <taxon>Endopterygota</taxon>
        <taxon>Hymenoptera</taxon>
        <taxon>Siricoidea</taxon>
        <taxon>Siricidae</taxon>
        <taxon>Sirex</taxon>
    </lineage>
</organism>
<dbReference type="Gene3D" id="1.10.2080.10">
    <property type="entry name" value="Insect odorant-binding protein A10/Ejaculatory bulb-specific protein 3"/>
    <property type="match status" value="1"/>
</dbReference>
<evidence type="ECO:0000256" key="1">
    <source>
        <dbReference type="SAM" id="SignalP"/>
    </source>
</evidence>